<accession>A0A399EXE6</accession>
<dbReference type="EMBL" id="QWLA01000013">
    <property type="protein sequence ID" value="RIH88116.1"/>
    <property type="molecule type" value="Genomic_DNA"/>
</dbReference>
<dbReference type="Gene3D" id="3.30.465.10">
    <property type="match status" value="1"/>
</dbReference>
<sequence length="371" mass="40308">MNEGLLIRPSEVAEVQEAVRAHPKSLPRGGGTKAALSTPREGQAVLDMTGLSGVLEYDPAEYVLVALAGTPLAEVEALLARHGQYLPFDPPLAELGATLGGTVAAGLSGPMRQRYGGVRDFILGVRFVDGEGEVVRGGGKVVKNAAGFDLPKLMVGSLGRLGVLVELAFKVFPFPKATATLKVTFDRLEEALEAMYKLASSPLEFYALDLETNPATLTLRLGGQPEALPSRLERLRAFLGHPPDTHTLLLEGEKERDYWRFVGRLEWGHGYLVKVPIQPSRIAGLERELPAGMRRYISAGNLLYLNWPDSIEKLDNLLKSQGLRGLVLRGDAEPAVSETLKSPLIGVDWEHSFARRVTAALDPHNRFSPNP</sequence>
<dbReference type="SUPFAM" id="SSF56176">
    <property type="entry name" value="FAD-binding/transporter-associated domain-like"/>
    <property type="match status" value="1"/>
</dbReference>
<dbReference type="OrthoDB" id="9767256at2"/>
<dbReference type="InterPro" id="IPR036318">
    <property type="entry name" value="FAD-bd_PCMH-like_sf"/>
</dbReference>
<dbReference type="GO" id="GO:0016491">
    <property type="term" value="F:oxidoreductase activity"/>
    <property type="evidence" value="ECO:0007669"/>
    <property type="project" value="UniProtKB-KW"/>
</dbReference>
<evidence type="ECO:0000313" key="4">
    <source>
        <dbReference type="EMBL" id="RIH88116.1"/>
    </source>
</evidence>
<feature type="domain" description="FAD-binding PCMH-type" evidence="3">
    <location>
        <begin position="1"/>
        <end position="174"/>
    </location>
</feature>
<dbReference type="PROSITE" id="PS51387">
    <property type="entry name" value="FAD_PCMH"/>
    <property type="match status" value="1"/>
</dbReference>
<evidence type="ECO:0000256" key="2">
    <source>
        <dbReference type="ARBA" id="ARBA00022827"/>
    </source>
</evidence>
<evidence type="ECO:0000256" key="1">
    <source>
        <dbReference type="ARBA" id="ARBA00022630"/>
    </source>
</evidence>
<dbReference type="InterPro" id="IPR016166">
    <property type="entry name" value="FAD-bd_PCMH"/>
</dbReference>
<gene>
    <name evidence="4" type="ORF">Mrose_01020</name>
</gene>
<reference evidence="4 5" key="1">
    <citation type="submission" date="2018-08" db="EMBL/GenBank/DDBJ databases">
        <title>Meiothermus roseus NBRC 110900 genome sequencing project.</title>
        <authorList>
            <person name="Da Costa M.S."/>
            <person name="Albuquerque L."/>
            <person name="Raposo P."/>
            <person name="Froufe H.J.C."/>
            <person name="Barroso C.S."/>
            <person name="Egas C."/>
        </authorList>
    </citation>
    <scope>NUCLEOTIDE SEQUENCE [LARGE SCALE GENOMIC DNA]</scope>
    <source>
        <strain evidence="4 5">NBRC 110900</strain>
    </source>
</reference>
<dbReference type="GO" id="GO:0071949">
    <property type="term" value="F:FAD binding"/>
    <property type="evidence" value="ECO:0007669"/>
    <property type="project" value="InterPro"/>
</dbReference>
<dbReference type="PANTHER" id="PTHR11748:SF103">
    <property type="entry name" value="GLYCOLATE OXIDASE SUBUNIT GLCE"/>
    <property type="match status" value="1"/>
</dbReference>
<dbReference type="SUPFAM" id="SSF55103">
    <property type="entry name" value="FAD-linked oxidases, C-terminal domain"/>
    <property type="match status" value="1"/>
</dbReference>
<dbReference type="Pfam" id="PF01565">
    <property type="entry name" value="FAD_binding_4"/>
    <property type="match status" value="1"/>
</dbReference>
<organism evidence="4 5">
    <name type="scientific">Calidithermus roseus</name>
    <dbReference type="NCBI Taxonomy" id="1644118"/>
    <lineage>
        <taxon>Bacteria</taxon>
        <taxon>Thermotogati</taxon>
        <taxon>Deinococcota</taxon>
        <taxon>Deinococci</taxon>
        <taxon>Thermales</taxon>
        <taxon>Thermaceae</taxon>
        <taxon>Calidithermus</taxon>
    </lineage>
</organism>
<name>A0A399EXE6_9DEIN</name>
<comment type="caution">
    <text evidence="4">The sequence shown here is derived from an EMBL/GenBank/DDBJ whole genome shotgun (WGS) entry which is preliminary data.</text>
</comment>
<keyword evidence="1" id="KW-0285">Flavoprotein</keyword>
<keyword evidence="5" id="KW-1185">Reference proteome</keyword>
<dbReference type="Proteomes" id="UP000265341">
    <property type="component" value="Unassembled WGS sequence"/>
</dbReference>
<evidence type="ECO:0000259" key="3">
    <source>
        <dbReference type="PROSITE" id="PS51387"/>
    </source>
</evidence>
<dbReference type="InterPro" id="IPR006094">
    <property type="entry name" value="Oxid_FAD_bind_N"/>
</dbReference>
<keyword evidence="2" id="KW-0274">FAD</keyword>
<dbReference type="EC" id="1.-.-.-" evidence="4"/>
<keyword evidence="4" id="KW-0560">Oxidoreductase</keyword>
<dbReference type="InterPro" id="IPR016169">
    <property type="entry name" value="FAD-bd_PCMH_sub2"/>
</dbReference>
<protein>
    <submittedName>
        <fullName evidence="4">Putative FAD-linked oxidoreductase</fullName>
        <ecNumber evidence="4">1.-.-.-</ecNumber>
    </submittedName>
</protein>
<evidence type="ECO:0000313" key="5">
    <source>
        <dbReference type="Proteomes" id="UP000265341"/>
    </source>
</evidence>
<dbReference type="PANTHER" id="PTHR11748">
    <property type="entry name" value="D-LACTATE DEHYDROGENASE"/>
    <property type="match status" value="1"/>
</dbReference>
<dbReference type="AlphaFoldDB" id="A0A399EXE6"/>
<dbReference type="RefSeq" id="WP_119276347.1">
    <property type="nucleotide sequence ID" value="NZ_QWLA01000013.1"/>
</dbReference>
<proteinExistence type="predicted"/>
<dbReference type="InterPro" id="IPR016164">
    <property type="entry name" value="FAD-linked_Oxase-like_C"/>
</dbReference>